<dbReference type="InterPro" id="IPR019748">
    <property type="entry name" value="FERM_central"/>
</dbReference>
<sequence length="160" mass="18238">MALYHTAIENLMLLKSLFECRKVVTTSKSPEPGNEEYIRLHDNKYIGDLLAEFKSTKDRSKGEISQCKLTESDEAIADPMFVQPSYLQHDYILENYPVGKDDAAQLSALQILVQIGYVVKPETCTDRTTIFAKIYVQFANCYHDLLAQYYLTGRRKIAAS</sequence>
<organism evidence="1 2">
    <name type="scientific">Ambrosia artemisiifolia</name>
    <name type="common">Common ragweed</name>
    <dbReference type="NCBI Taxonomy" id="4212"/>
    <lineage>
        <taxon>Eukaryota</taxon>
        <taxon>Viridiplantae</taxon>
        <taxon>Streptophyta</taxon>
        <taxon>Embryophyta</taxon>
        <taxon>Tracheophyta</taxon>
        <taxon>Spermatophyta</taxon>
        <taxon>Magnoliopsida</taxon>
        <taxon>eudicotyledons</taxon>
        <taxon>Gunneridae</taxon>
        <taxon>Pentapetalae</taxon>
        <taxon>asterids</taxon>
        <taxon>campanulids</taxon>
        <taxon>Asterales</taxon>
        <taxon>Asteraceae</taxon>
        <taxon>Asteroideae</taxon>
        <taxon>Heliantheae alliance</taxon>
        <taxon>Heliantheae</taxon>
        <taxon>Ambrosia</taxon>
    </lineage>
</organism>
<keyword evidence="2" id="KW-1185">Reference proteome</keyword>
<accession>A0AAD5BP67</accession>
<proteinExistence type="predicted"/>
<dbReference type="EMBL" id="JAMZMK010011470">
    <property type="protein sequence ID" value="KAI7727007.1"/>
    <property type="molecule type" value="Genomic_DNA"/>
</dbReference>
<evidence type="ECO:0000313" key="2">
    <source>
        <dbReference type="Proteomes" id="UP001206925"/>
    </source>
</evidence>
<gene>
    <name evidence="1" type="ORF">M8C21_002379</name>
</gene>
<feature type="non-terminal residue" evidence="1">
    <location>
        <position position="160"/>
    </location>
</feature>
<dbReference type="Proteomes" id="UP001206925">
    <property type="component" value="Unassembled WGS sequence"/>
</dbReference>
<name>A0AAD5BP67_AMBAR</name>
<reference evidence="1" key="1">
    <citation type="submission" date="2022-06" db="EMBL/GenBank/DDBJ databases">
        <title>Uncovering the hologenomic basis of an extraordinary plant invasion.</title>
        <authorList>
            <person name="Bieker V.C."/>
            <person name="Martin M.D."/>
            <person name="Gilbert T."/>
            <person name="Hodgins K."/>
            <person name="Battlay P."/>
            <person name="Petersen B."/>
            <person name="Wilson J."/>
        </authorList>
    </citation>
    <scope>NUCLEOTIDE SEQUENCE</scope>
    <source>
        <strain evidence="1">AA19_3_7</strain>
        <tissue evidence="1">Leaf</tissue>
    </source>
</reference>
<dbReference type="AlphaFoldDB" id="A0AAD5BP67"/>
<comment type="caution">
    <text evidence="1">The sequence shown here is derived from an EMBL/GenBank/DDBJ whole genome shotgun (WGS) entry which is preliminary data.</text>
</comment>
<protein>
    <submittedName>
        <fullName evidence="1">Uncharacterized protein</fullName>
    </submittedName>
</protein>
<dbReference type="CDD" id="cd14473">
    <property type="entry name" value="FERM_B-lobe"/>
    <property type="match status" value="1"/>
</dbReference>
<evidence type="ECO:0000313" key="1">
    <source>
        <dbReference type="EMBL" id="KAI7727007.1"/>
    </source>
</evidence>